<evidence type="ECO:0000256" key="1">
    <source>
        <dbReference type="SAM" id="MobiDB-lite"/>
    </source>
</evidence>
<dbReference type="Proteomes" id="UP001500984">
    <property type="component" value="Unassembled WGS sequence"/>
</dbReference>
<name>A0ABN2WDJ7_9MICO</name>
<dbReference type="EMBL" id="BAAAPZ010000002">
    <property type="protein sequence ID" value="GAA2089240.1"/>
    <property type="molecule type" value="Genomic_DNA"/>
</dbReference>
<accession>A0ABN2WDJ7</accession>
<feature type="region of interest" description="Disordered" evidence="1">
    <location>
        <begin position="142"/>
        <end position="162"/>
    </location>
</feature>
<organism evidence="2 3">
    <name type="scientific">Brevibacterium salitolerans</name>
    <dbReference type="NCBI Taxonomy" id="1403566"/>
    <lineage>
        <taxon>Bacteria</taxon>
        <taxon>Bacillati</taxon>
        <taxon>Actinomycetota</taxon>
        <taxon>Actinomycetes</taxon>
        <taxon>Micrococcales</taxon>
        <taxon>Brevibacteriaceae</taxon>
        <taxon>Brevibacterium</taxon>
    </lineage>
</organism>
<reference evidence="2 3" key="1">
    <citation type="journal article" date="2019" name="Int. J. Syst. Evol. Microbiol.">
        <title>The Global Catalogue of Microorganisms (GCM) 10K type strain sequencing project: providing services to taxonomists for standard genome sequencing and annotation.</title>
        <authorList>
            <consortium name="The Broad Institute Genomics Platform"/>
            <consortium name="The Broad Institute Genome Sequencing Center for Infectious Disease"/>
            <person name="Wu L."/>
            <person name="Ma J."/>
        </authorList>
    </citation>
    <scope>NUCLEOTIDE SEQUENCE [LARGE SCALE GENOMIC DNA]</scope>
    <source>
        <strain evidence="2 3">JCM 15900</strain>
    </source>
</reference>
<gene>
    <name evidence="2" type="ORF">GCM10009823_04880</name>
</gene>
<protein>
    <submittedName>
        <fullName evidence="2">Uncharacterized protein</fullName>
    </submittedName>
</protein>
<sequence length="264" mass="28954">MANHRFGGNQGDPDAVFDGAQQVPDGVGFEDAPPIEARFLAGDVDPCAKRRVGAILSELTVSKVTQANSSEAGERVAMVDGEHERLRDQGPLVQVGSLEGTIDYCDVEVSGNHAVDKTRYRVVMDAQADFRMVFVEIREPSRQRDAAERLNSPDAEPTPKHTAYSGYRILPVTGSLERSAGRGQECAACLGELDLTAGTNQQFGTEFAFQRGDRTGQTRLRQVHLRRGAREVPFVGHGDEVLQLPKLHESMVPMISIEPIRWTD</sequence>
<proteinExistence type="predicted"/>
<comment type="caution">
    <text evidence="2">The sequence shown here is derived from an EMBL/GenBank/DDBJ whole genome shotgun (WGS) entry which is preliminary data.</text>
</comment>
<feature type="region of interest" description="Disordered" evidence="1">
    <location>
        <begin position="1"/>
        <end position="23"/>
    </location>
</feature>
<evidence type="ECO:0000313" key="3">
    <source>
        <dbReference type="Proteomes" id="UP001500984"/>
    </source>
</evidence>
<keyword evidence="3" id="KW-1185">Reference proteome</keyword>
<evidence type="ECO:0000313" key="2">
    <source>
        <dbReference type="EMBL" id="GAA2089240.1"/>
    </source>
</evidence>